<feature type="region of interest" description="Disordered" evidence="1">
    <location>
        <begin position="428"/>
        <end position="464"/>
    </location>
</feature>
<protein>
    <recommendedName>
        <fullName evidence="3">Mce/MlaD domain-containing protein</fullName>
    </recommendedName>
</protein>
<organism evidence="4 5">
    <name type="scientific">Pseudonocardia eucalypti</name>
    <dbReference type="NCBI Taxonomy" id="648755"/>
    <lineage>
        <taxon>Bacteria</taxon>
        <taxon>Bacillati</taxon>
        <taxon>Actinomycetota</taxon>
        <taxon>Actinomycetes</taxon>
        <taxon>Pseudonocardiales</taxon>
        <taxon>Pseudonocardiaceae</taxon>
        <taxon>Pseudonocardia</taxon>
    </lineage>
</organism>
<dbReference type="InterPro" id="IPR052336">
    <property type="entry name" value="MlaD_Phospholipid_Transporter"/>
</dbReference>
<evidence type="ECO:0000256" key="2">
    <source>
        <dbReference type="SAM" id="Phobius"/>
    </source>
</evidence>
<sequence length="464" mass="48743">MRPLTTRTIHRNRARSFYAGLGVIAVTSLISYIALTAQQGPPLAPHTYLDVAFDNVGQLDTQADVRHSSVRIGQVRAIRYEPGRAVVTLALDGDRPVYRDARAAMWDQSALGQKFVELDPGHPWAGPLGQGEELPAERTESATDVDALLDTFDAPTRAGLTGSVRALGLGAAGHGPGLREFITNGPDLLADTGRVSAALADPRTDLGGLFRAGQRLAAQFTGRERELGTLVRQTSATLAAVNTDDTRPLGDTLERVPGALTDFQTILDSLQSPVANAADVVRVVRPGAGDLGRATPDVRALLRDAPAPLRRVPGVSEDAEPALEGLDSAFHDARPLAPRLSEGFAGLRGFLDGLAPYTPDINRFFTDGPDIFRDGEDPATHYLAVSAGPVNSSFVGDATPCAINNYPTPGGGAWRDHALPGVGLLCTTGQHSGPSPGKGPAYGALPLPLGPTGHSDNDEGRQGR</sequence>
<dbReference type="Proteomes" id="UP001428817">
    <property type="component" value="Unassembled WGS sequence"/>
</dbReference>
<evidence type="ECO:0000259" key="3">
    <source>
        <dbReference type="Pfam" id="PF02470"/>
    </source>
</evidence>
<name>A0ABP9PPF1_9PSEU</name>
<dbReference type="InterPro" id="IPR003399">
    <property type="entry name" value="Mce/MlaD"/>
</dbReference>
<gene>
    <name evidence="4" type="ORF">GCM10023321_14740</name>
</gene>
<evidence type="ECO:0000313" key="5">
    <source>
        <dbReference type="Proteomes" id="UP001428817"/>
    </source>
</evidence>
<keyword evidence="2" id="KW-1133">Transmembrane helix</keyword>
<feature type="transmembrane region" description="Helical" evidence="2">
    <location>
        <begin position="16"/>
        <end position="35"/>
    </location>
</feature>
<accession>A0ABP9PPF1</accession>
<keyword evidence="5" id="KW-1185">Reference proteome</keyword>
<comment type="caution">
    <text evidence="4">The sequence shown here is derived from an EMBL/GenBank/DDBJ whole genome shotgun (WGS) entry which is preliminary data.</text>
</comment>
<dbReference type="PANTHER" id="PTHR33371">
    <property type="entry name" value="INTERMEMBRANE PHOSPHOLIPID TRANSPORT SYSTEM BINDING PROTEIN MLAD-RELATED"/>
    <property type="match status" value="1"/>
</dbReference>
<keyword evidence="2" id="KW-0472">Membrane</keyword>
<dbReference type="EMBL" id="BAABJP010000005">
    <property type="protein sequence ID" value="GAA5149995.1"/>
    <property type="molecule type" value="Genomic_DNA"/>
</dbReference>
<dbReference type="PANTHER" id="PTHR33371:SF4">
    <property type="entry name" value="INTERMEMBRANE PHOSPHOLIPID TRANSPORT SYSTEM BINDING PROTEIN MLAD"/>
    <property type="match status" value="1"/>
</dbReference>
<feature type="compositionally biased region" description="Basic and acidic residues" evidence="1">
    <location>
        <begin position="455"/>
        <end position="464"/>
    </location>
</feature>
<feature type="domain" description="Mce/MlaD" evidence="3">
    <location>
        <begin position="47"/>
        <end position="121"/>
    </location>
</feature>
<keyword evidence="2" id="KW-0812">Transmembrane</keyword>
<feature type="compositionally biased region" description="Low complexity" evidence="1">
    <location>
        <begin position="438"/>
        <end position="453"/>
    </location>
</feature>
<evidence type="ECO:0000256" key="1">
    <source>
        <dbReference type="SAM" id="MobiDB-lite"/>
    </source>
</evidence>
<reference evidence="5" key="1">
    <citation type="journal article" date="2019" name="Int. J. Syst. Evol. Microbiol.">
        <title>The Global Catalogue of Microorganisms (GCM) 10K type strain sequencing project: providing services to taxonomists for standard genome sequencing and annotation.</title>
        <authorList>
            <consortium name="The Broad Institute Genomics Platform"/>
            <consortium name="The Broad Institute Genome Sequencing Center for Infectious Disease"/>
            <person name="Wu L."/>
            <person name="Ma J."/>
        </authorList>
    </citation>
    <scope>NUCLEOTIDE SEQUENCE [LARGE SCALE GENOMIC DNA]</scope>
    <source>
        <strain evidence="5">JCM 18303</strain>
    </source>
</reference>
<dbReference type="RefSeq" id="WP_185060992.1">
    <property type="nucleotide sequence ID" value="NZ_BAABJP010000005.1"/>
</dbReference>
<evidence type="ECO:0000313" key="4">
    <source>
        <dbReference type="EMBL" id="GAA5149995.1"/>
    </source>
</evidence>
<proteinExistence type="predicted"/>
<dbReference type="Pfam" id="PF02470">
    <property type="entry name" value="MlaD"/>
    <property type="match status" value="1"/>
</dbReference>